<sequence length="145" mass="16608">MSWILKLHLGSTLFMTGLIWFVQLVHYPLFVRVGESDFSSYARSHQMRTSIVVIPAMLCELVTGFFLLLFPVNQVPIDWAYVNVIMLAGIWMSTFFLQVPCHTKLTTGFNLDTCNRLVSGNWIRTLLWSVRSITLLYLLTNGSQS</sequence>
<dbReference type="Proteomes" id="UP000317178">
    <property type="component" value="Chromosome"/>
</dbReference>
<protein>
    <recommendedName>
        <fullName evidence="4">DUF4149 domain-containing protein</fullName>
    </recommendedName>
</protein>
<name>A0A518CNI0_9PLAN</name>
<evidence type="ECO:0000313" key="3">
    <source>
        <dbReference type="Proteomes" id="UP000317178"/>
    </source>
</evidence>
<dbReference type="AlphaFoldDB" id="A0A518CNI0"/>
<proteinExistence type="predicted"/>
<feature type="transmembrane region" description="Helical" evidence="1">
    <location>
        <begin position="12"/>
        <end position="30"/>
    </location>
</feature>
<keyword evidence="1" id="KW-0472">Membrane</keyword>
<feature type="transmembrane region" description="Helical" evidence="1">
    <location>
        <begin position="79"/>
        <end position="97"/>
    </location>
</feature>
<keyword evidence="1" id="KW-0812">Transmembrane</keyword>
<organism evidence="2 3">
    <name type="scientific">Polystyrenella longa</name>
    <dbReference type="NCBI Taxonomy" id="2528007"/>
    <lineage>
        <taxon>Bacteria</taxon>
        <taxon>Pseudomonadati</taxon>
        <taxon>Planctomycetota</taxon>
        <taxon>Planctomycetia</taxon>
        <taxon>Planctomycetales</taxon>
        <taxon>Planctomycetaceae</taxon>
        <taxon>Polystyrenella</taxon>
    </lineage>
</organism>
<evidence type="ECO:0000313" key="2">
    <source>
        <dbReference type="EMBL" id="QDU80786.1"/>
    </source>
</evidence>
<reference evidence="2 3" key="1">
    <citation type="submission" date="2019-02" db="EMBL/GenBank/DDBJ databases">
        <title>Deep-cultivation of Planctomycetes and their phenomic and genomic characterization uncovers novel biology.</title>
        <authorList>
            <person name="Wiegand S."/>
            <person name="Jogler M."/>
            <person name="Boedeker C."/>
            <person name="Pinto D."/>
            <person name="Vollmers J."/>
            <person name="Rivas-Marin E."/>
            <person name="Kohn T."/>
            <person name="Peeters S.H."/>
            <person name="Heuer A."/>
            <person name="Rast P."/>
            <person name="Oberbeckmann S."/>
            <person name="Bunk B."/>
            <person name="Jeske O."/>
            <person name="Meyerdierks A."/>
            <person name="Storesund J.E."/>
            <person name="Kallscheuer N."/>
            <person name="Luecker S."/>
            <person name="Lage O.M."/>
            <person name="Pohl T."/>
            <person name="Merkel B.J."/>
            <person name="Hornburger P."/>
            <person name="Mueller R.-W."/>
            <person name="Bruemmer F."/>
            <person name="Labrenz M."/>
            <person name="Spormann A.M."/>
            <person name="Op den Camp H."/>
            <person name="Overmann J."/>
            <person name="Amann R."/>
            <person name="Jetten M.S.M."/>
            <person name="Mascher T."/>
            <person name="Medema M.H."/>
            <person name="Devos D.P."/>
            <person name="Kaster A.-K."/>
            <person name="Ovreas L."/>
            <person name="Rohde M."/>
            <person name="Galperin M.Y."/>
            <person name="Jogler C."/>
        </authorList>
    </citation>
    <scope>NUCLEOTIDE SEQUENCE [LARGE SCALE GENOMIC DNA]</scope>
    <source>
        <strain evidence="2 3">Pla110</strain>
    </source>
</reference>
<dbReference type="EMBL" id="CP036281">
    <property type="protein sequence ID" value="QDU80786.1"/>
    <property type="molecule type" value="Genomic_DNA"/>
</dbReference>
<evidence type="ECO:0008006" key="4">
    <source>
        <dbReference type="Google" id="ProtNLM"/>
    </source>
</evidence>
<evidence type="ECO:0000256" key="1">
    <source>
        <dbReference type="SAM" id="Phobius"/>
    </source>
</evidence>
<gene>
    <name evidence="2" type="ORF">Pla110_25210</name>
</gene>
<keyword evidence="3" id="KW-1185">Reference proteome</keyword>
<keyword evidence="1" id="KW-1133">Transmembrane helix</keyword>
<accession>A0A518CNI0</accession>
<dbReference type="KEGG" id="plon:Pla110_25210"/>
<feature type="transmembrane region" description="Helical" evidence="1">
    <location>
        <begin position="51"/>
        <end position="73"/>
    </location>
</feature>